<feature type="domain" description="CCHC-type" evidence="3">
    <location>
        <begin position="23"/>
        <end position="37"/>
    </location>
</feature>
<dbReference type="InterPro" id="IPR036875">
    <property type="entry name" value="Znf_CCHC_sf"/>
</dbReference>
<keyword evidence="5" id="KW-1185">Reference proteome</keyword>
<reference evidence="4" key="2">
    <citation type="submission" date="2023-02" db="EMBL/GenBank/DDBJ databases">
        <authorList>
            <person name="Swenson N.G."/>
            <person name="Wegrzyn J.L."/>
            <person name="Mcevoy S.L."/>
        </authorList>
    </citation>
    <scope>NUCLEOTIDE SEQUENCE</scope>
    <source>
        <strain evidence="4">91603</strain>
        <tissue evidence="4">Leaf</tissue>
    </source>
</reference>
<evidence type="ECO:0000259" key="3">
    <source>
        <dbReference type="PROSITE" id="PS50158"/>
    </source>
</evidence>
<dbReference type="GO" id="GO:0003676">
    <property type="term" value="F:nucleic acid binding"/>
    <property type="evidence" value="ECO:0007669"/>
    <property type="project" value="InterPro"/>
</dbReference>
<dbReference type="Proteomes" id="UP001064489">
    <property type="component" value="Chromosome 2"/>
</dbReference>
<evidence type="ECO:0000256" key="2">
    <source>
        <dbReference type="SAM" id="MobiDB-lite"/>
    </source>
</evidence>
<evidence type="ECO:0000313" key="4">
    <source>
        <dbReference type="EMBL" id="KAI9160072.1"/>
    </source>
</evidence>
<reference evidence="4" key="1">
    <citation type="journal article" date="2022" name="Plant J.">
        <title>Strategies of tolerance reflected in two North American maple genomes.</title>
        <authorList>
            <person name="McEvoy S.L."/>
            <person name="Sezen U.U."/>
            <person name="Trouern-Trend A."/>
            <person name="McMahon S.M."/>
            <person name="Schaberg P.G."/>
            <person name="Yang J."/>
            <person name="Wegrzyn J.L."/>
            <person name="Swenson N.G."/>
        </authorList>
    </citation>
    <scope>NUCLEOTIDE SEQUENCE</scope>
    <source>
        <strain evidence="4">91603</strain>
    </source>
</reference>
<comment type="caution">
    <text evidence="4">The sequence shown here is derived from an EMBL/GenBank/DDBJ whole genome shotgun (WGS) entry which is preliminary data.</text>
</comment>
<dbReference type="GO" id="GO:0008270">
    <property type="term" value="F:zinc ion binding"/>
    <property type="evidence" value="ECO:0007669"/>
    <property type="project" value="UniProtKB-KW"/>
</dbReference>
<dbReference type="AlphaFoldDB" id="A0AAD5IDB2"/>
<name>A0AAD5IDB2_ACENE</name>
<dbReference type="SUPFAM" id="SSF57756">
    <property type="entry name" value="Retrovirus zinc finger-like domains"/>
    <property type="match status" value="1"/>
</dbReference>
<dbReference type="InterPro" id="IPR001878">
    <property type="entry name" value="Znf_CCHC"/>
</dbReference>
<dbReference type="EMBL" id="JAJSOW010000106">
    <property type="protein sequence ID" value="KAI9160072.1"/>
    <property type="molecule type" value="Genomic_DNA"/>
</dbReference>
<dbReference type="PROSITE" id="PS50158">
    <property type="entry name" value="ZF_CCHC"/>
    <property type="match status" value="1"/>
</dbReference>
<sequence length="128" mass="14539">MKKKGPFKKFEPRQEKIERKGVRCYECGGIGHFATECVNHNDKNKGKVMAATWSGSSDDSNEGDESSDDEELMANFLAFASSHKSKSASEEERVKRKLTQLKMTPHVTPQMDIWRKRFLLNTLLSSKA</sequence>
<evidence type="ECO:0000256" key="1">
    <source>
        <dbReference type="PROSITE-ProRule" id="PRU00047"/>
    </source>
</evidence>
<dbReference type="SMART" id="SM00343">
    <property type="entry name" value="ZnF_C2HC"/>
    <property type="match status" value="1"/>
</dbReference>
<dbReference type="Pfam" id="PF00098">
    <property type="entry name" value="zf-CCHC"/>
    <property type="match status" value="1"/>
</dbReference>
<proteinExistence type="predicted"/>
<evidence type="ECO:0000313" key="5">
    <source>
        <dbReference type="Proteomes" id="UP001064489"/>
    </source>
</evidence>
<keyword evidence="1" id="KW-0479">Metal-binding</keyword>
<keyword evidence="1" id="KW-0863">Zinc-finger</keyword>
<protein>
    <recommendedName>
        <fullName evidence="3">CCHC-type domain-containing protein</fullName>
    </recommendedName>
</protein>
<keyword evidence="1" id="KW-0862">Zinc</keyword>
<feature type="region of interest" description="Disordered" evidence="2">
    <location>
        <begin position="81"/>
        <end position="102"/>
    </location>
</feature>
<gene>
    <name evidence="4" type="ORF">LWI28_004869</name>
</gene>
<dbReference type="Gene3D" id="4.10.60.10">
    <property type="entry name" value="Zinc finger, CCHC-type"/>
    <property type="match status" value="1"/>
</dbReference>
<organism evidence="4 5">
    <name type="scientific">Acer negundo</name>
    <name type="common">Box elder</name>
    <dbReference type="NCBI Taxonomy" id="4023"/>
    <lineage>
        <taxon>Eukaryota</taxon>
        <taxon>Viridiplantae</taxon>
        <taxon>Streptophyta</taxon>
        <taxon>Embryophyta</taxon>
        <taxon>Tracheophyta</taxon>
        <taxon>Spermatophyta</taxon>
        <taxon>Magnoliopsida</taxon>
        <taxon>eudicotyledons</taxon>
        <taxon>Gunneridae</taxon>
        <taxon>Pentapetalae</taxon>
        <taxon>rosids</taxon>
        <taxon>malvids</taxon>
        <taxon>Sapindales</taxon>
        <taxon>Sapindaceae</taxon>
        <taxon>Hippocastanoideae</taxon>
        <taxon>Acereae</taxon>
        <taxon>Acer</taxon>
    </lineage>
</organism>
<accession>A0AAD5IDB2</accession>